<gene>
    <name evidence="4" type="ORF">JWS13_24015</name>
</gene>
<accession>A0A974ZVJ6</accession>
<feature type="domain" description="ANTAR" evidence="3">
    <location>
        <begin position="186"/>
        <end position="247"/>
    </location>
</feature>
<sequence>MSENTTVHLALSEATRALETVTTALATLRDEAAAHEPLTGVLDRLAHTVVAAVPEADAVTVTHLEVSGPRTVALTDESVAAIDDHQYEAGRGPCLQAATSGQPVRAVVGEYAELWPEFTAAAEEAGVRAYLSVPLLVATPGEGPGELAGSFNIYARSAAAFDPFDETLMELFSTAASAAISNARRWHRARTQVEQLTEALTTRAEIDQAKGVLMAVHRITADEAFARLTDVSQRTNTKLHELARSVMAQWIERGVPTGNGRREPGQT</sequence>
<dbReference type="InterPro" id="IPR036388">
    <property type="entry name" value="WH-like_DNA-bd_sf"/>
</dbReference>
<evidence type="ECO:0000259" key="3">
    <source>
        <dbReference type="PROSITE" id="PS50921"/>
    </source>
</evidence>
<dbReference type="Gene3D" id="1.10.10.10">
    <property type="entry name" value="Winged helix-like DNA-binding domain superfamily/Winged helix DNA-binding domain"/>
    <property type="match status" value="1"/>
</dbReference>
<dbReference type="InterPro" id="IPR005561">
    <property type="entry name" value="ANTAR"/>
</dbReference>
<keyword evidence="2" id="KW-0804">Transcription</keyword>
<evidence type="ECO:0000313" key="5">
    <source>
        <dbReference type="Proteomes" id="UP000662986"/>
    </source>
</evidence>
<dbReference type="SMART" id="SM01012">
    <property type="entry name" value="ANTAR"/>
    <property type="match status" value="1"/>
</dbReference>
<organism evidence="4 5">
    <name type="scientific">Rhodococcus pseudokoreensis</name>
    <dbReference type="NCBI Taxonomy" id="2811421"/>
    <lineage>
        <taxon>Bacteria</taxon>
        <taxon>Bacillati</taxon>
        <taxon>Actinomycetota</taxon>
        <taxon>Actinomycetes</taxon>
        <taxon>Mycobacteriales</taxon>
        <taxon>Nocardiaceae</taxon>
        <taxon>Rhodococcus</taxon>
    </lineage>
</organism>
<dbReference type="Pfam" id="PF13185">
    <property type="entry name" value="GAF_2"/>
    <property type="match status" value="1"/>
</dbReference>
<dbReference type="Gene3D" id="3.30.450.40">
    <property type="match status" value="1"/>
</dbReference>
<reference evidence="4 5" key="2">
    <citation type="journal article" date="2022" name="Arch. Microbiol.">
        <title>Rhodococcus pseudokoreensis sp. nov. isolated from the rhizosphere of young M26 apple rootstocks.</title>
        <authorList>
            <person name="Kampfer P."/>
            <person name="Glaeser S.P."/>
            <person name="Blom J."/>
            <person name="Wolf J."/>
            <person name="Benning S."/>
            <person name="Schloter M."/>
            <person name="Neumann-Schaal M."/>
        </authorList>
    </citation>
    <scope>NUCLEOTIDE SEQUENCE [LARGE SCALE GENOMIC DNA]</scope>
    <source>
        <strain evidence="4 5">R79</strain>
    </source>
</reference>
<dbReference type="Proteomes" id="UP000662986">
    <property type="component" value="Chromosome"/>
</dbReference>
<reference evidence="4 5" key="1">
    <citation type="journal article" date="2021" name="Microbiol. Resour. Announc.">
        <title>Complete Genome Sequences of Two Rhodococcus sp. Strains with Large and Linear Chromosomes, Isolated from Apple Rhizosphere.</title>
        <authorList>
            <person name="Benning S."/>
            <person name="Brugnone N."/>
            <person name="Siani R."/>
            <person name="Kublik S."/>
            <person name="Schloter M."/>
            <person name="Rad V."/>
        </authorList>
    </citation>
    <scope>NUCLEOTIDE SEQUENCE [LARGE SCALE GENOMIC DNA]</scope>
    <source>
        <strain evidence="4 5">R79</strain>
    </source>
</reference>
<dbReference type="SUPFAM" id="SSF55781">
    <property type="entry name" value="GAF domain-like"/>
    <property type="match status" value="1"/>
</dbReference>
<name>A0A974ZVJ6_9NOCA</name>
<evidence type="ECO:0000256" key="2">
    <source>
        <dbReference type="ARBA" id="ARBA00023163"/>
    </source>
</evidence>
<keyword evidence="1" id="KW-0805">Transcription regulation</keyword>
<dbReference type="EMBL" id="CP070619">
    <property type="protein sequence ID" value="QSE91482.1"/>
    <property type="molecule type" value="Genomic_DNA"/>
</dbReference>
<evidence type="ECO:0000256" key="1">
    <source>
        <dbReference type="ARBA" id="ARBA00023015"/>
    </source>
</evidence>
<dbReference type="InterPro" id="IPR012074">
    <property type="entry name" value="GAF_ANTAR"/>
</dbReference>
<dbReference type="InterPro" id="IPR029016">
    <property type="entry name" value="GAF-like_dom_sf"/>
</dbReference>
<dbReference type="RefSeq" id="WP_206007874.1">
    <property type="nucleotide sequence ID" value="NZ_CP070619.1"/>
</dbReference>
<dbReference type="Pfam" id="PF03861">
    <property type="entry name" value="ANTAR"/>
    <property type="match status" value="1"/>
</dbReference>
<proteinExistence type="predicted"/>
<protein>
    <submittedName>
        <fullName evidence="4">GAF and ANTAR domain-containing protein</fullName>
    </submittedName>
</protein>
<dbReference type="PIRSF" id="PIRSF036625">
    <property type="entry name" value="GAF_ANTAR"/>
    <property type="match status" value="1"/>
</dbReference>
<dbReference type="SMART" id="SM00065">
    <property type="entry name" value="GAF"/>
    <property type="match status" value="1"/>
</dbReference>
<dbReference type="InterPro" id="IPR003018">
    <property type="entry name" value="GAF"/>
</dbReference>
<keyword evidence="5" id="KW-1185">Reference proteome</keyword>
<evidence type="ECO:0000313" key="4">
    <source>
        <dbReference type="EMBL" id="QSE91482.1"/>
    </source>
</evidence>
<dbReference type="PROSITE" id="PS50921">
    <property type="entry name" value="ANTAR"/>
    <property type="match status" value="1"/>
</dbReference>